<dbReference type="AlphaFoldDB" id="A0A842I4E1"/>
<dbReference type="Proteomes" id="UP000564378">
    <property type="component" value="Unassembled WGS sequence"/>
</dbReference>
<dbReference type="EMBL" id="JACJVJ010000003">
    <property type="protein sequence ID" value="MBC2779084.1"/>
    <property type="molecule type" value="Genomic_DNA"/>
</dbReference>
<reference evidence="1 2" key="1">
    <citation type="submission" date="2020-08" db="EMBL/GenBank/DDBJ databases">
        <title>Draft genome sequence of Parasphingopyxis sp. GrpM-11.</title>
        <authorList>
            <person name="Oh J."/>
            <person name="Roh D.-H."/>
        </authorList>
    </citation>
    <scope>NUCLEOTIDE SEQUENCE [LARGE SCALE GENOMIC DNA]</scope>
    <source>
        <strain evidence="1 2">GrpM-11</strain>
    </source>
</reference>
<sequence length="323" mass="35252">MVGTSARVPPSLFNVATVFLNVSRVRANCTAVPPPIVPVRRLCADAMSESRDGQHFGGKPLAASHYIVFANEKGGTGKSTTAVHTAVALTASGRKVGVLDLDDRQRTTTRYLENRAASVERLGDALPMPAFRVNEAGSLAGFERNIDALTADNEILVIDTPGRDDPLARIAAARADTLVTPINDSFVDLDLIGEVDPETYKVRRPSFYAEIVWEARKNKAQSGGEVDWVVLRNRLQHIGAKNMLRVADALKELSRRVGFRVIPGLSERVVYRELFPSGLTLLDIDHFESVGLSHVAARQELREMIGALQLPQTGVTQDMFEAV</sequence>
<protein>
    <submittedName>
        <fullName evidence="1">AAA family ATPase</fullName>
    </submittedName>
</protein>
<dbReference type="CDD" id="cd02042">
    <property type="entry name" value="ParAB_family"/>
    <property type="match status" value="1"/>
</dbReference>
<dbReference type="InterPro" id="IPR050678">
    <property type="entry name" value="DNA_Partitioning_ATPase"/>
</dbReference>
<dbReference type="SUPFAM" id="SSF52540">
    <property type="entry name" value="P-loop containing nucleoside triphosphate hydrolases"/>
    <property type="match status" value="1"/>
</dbReference>
<dbReference type="PANTHER" id="PTHR13696">
    <property type="entry name" value="P-LOOP CONTAINING NUCLEOSIDE TRIPHOSPHATE HYDROLASE"/>
    <property type="match status" value="1"/>
</dbReference>
<comment type="caution">
    <text evidence="1">The sequence shown here is derived from an EMBL/GenBank/DDBJ whole genome shotgun (WGS) entry which is preliminary data.</text>
</comment>
<organism evidence="1 2">
    <name type="scientific">Parasphingopyxis marina</name>
    <dbReference type="NCBI Taxonomy" id="2761622"/>
    <lineage>
        <taxon>Bacteria</taxon>
        <taxon>Pseudomonadati</taxon>
        <taxon>Pseudomonadota</taxon>
        <taxon>Alphaproteobacteria</taxon>
        <taxon>Sphingomonadales</taxon>
        <taxon>Sphingomonadaceae</taxon>
        <taxon>Parasphingopyxis</taxon>
    </lineage>
</organism>
<dbReference type="PANTHER" id="PTHR13696:SF96">
    <property type="entry name" value="COBQ_COBB_MIND_PARA NUCLEOTIDE BINDING DOMAIN-CONTAINING PROTEIN"/>
    <property type="match status" value="1"/>
</dbReference>
<gene>
    <name evidence="1" type="ORF">H6P80_15775</name>
</gene>
<name>A0A842I4E1_9SPHN</name>
<dbReference type="InterPro" id="IPR027417">
    <property type="entry name" value="P-loop_NTPase"/>
</dbReference>
<dbReference type="Pfam" id="PF09140">
    <property type="entry name" value="MipZ"/>
    <property type="match status" value="1"/>
</dbReference>
<evidence type="ECO:0000313" key="1">
    <source>
        <dbReference type="EMBL" id="MBC2779084.1"/>
    </source>
</evidence>
<dbReference type="Gene3D" id="3.40.50.300">
    <property type="entry name" value="P-loop containing nucleotide triphosphate hydrolases"/>
    <property type="match status" value="1"/>
</dbReference>
<accession>A0A842I4E1</accession>
<keyword evidence="2" id="KW-1185">Reference proteome</keyword>
<dbReference type="InterPro" id="IPR015223">
    <property type="entry name" value="MipZ"/>
</dbReference>
<proteinExistence type="predicted"/>
<evidence type="ECO:0000313" key="2">
    <source>
        <dbReference type="Proteomes" id="UP000564378"/>
    </source>
</evidence>